<dbReference type="OrthoDB" id="7186950at2"/>
<comment type="caution">
    <text evidence="2">The sequence shown here is derived from an EMBL/GenBank/DDBJ whole genome shotgun (WGS) entry which is preliminary data.</text>
</comment>
<dbReference type="Proteomes" id="UP000321523">
    <property type="component" value="Unassembled WGS sequence"/>
</dbReference>
<feature type="chain" id="PRO_5022136818" evidence="1">
    <location>
        <begin position="28"/>
        <end position="157"/>
    </location>
</feature>
<evidence type="ECO:0000313" key="2">
    <source>
        <dbReference type="EMBL" id="GEO36467.1"/>
    </source>
</evidence>
<evidence type="ECO:0000313" key="3">
    <source>
        <dbReference type="Proteomes" id="UP000321523"/>
    </source>
</evidence>
<name>A0A512DJ00_9PROT</name>
<feature type="signal peptide" evidence="1">
    <location>
        <begin position="1"/>
        <end position="27"/>
    </location>
</feature>
<keyword evidence="1" id="KW-0732">Signal</keyword>
<protein>
    <submittedName>
        <fullName evidence="2">Uncharacterized protein</fullName>
    </submittedName>
</protein>
<organism evidence="2 3">
    <name type="scientific">Skermanella aerolata</name>
    <dbReference type="NCBI Taxonomy" id="393310"/>
    <lineage>
        <taxon>Bacteria</taxon>
        <taxon>Pseudomonadati</taxon>
        <taxon>Pseudomonadota</taxon>
        <taxon>Alphaproteobacteria</taxon>
        <taxon>Rhodospirillales</taxon>
        <taxon>Azospirillaceae</taxon>
        <taxon>Skermanella</taxon>
    </lineage>
</organism>
<dbReference type="RefSeq" id="WP_044425420.1">
    <property type="nucleotide sequence ID" value="NZ_BJYZ01000002.1"/>
</dbReference>
<evidence type="ECO:0000256" key="1">
    <source>
        <dbReference type="SAM" id="SignalP"/>
    </source>
</evidence>
<reference evidence="2 3" key="1">
    <citation type="submission" date="2019-07" db="EMBL/GenBank/DDBJ databases">
        <title>Whole genome shotgun sequence of Skermanella aerolata NBRC 106429.</title>
        <authorList>
            <person name="Hosoyama A."/>
            <person name="Uohara A."/>
            <person name="Ohji S."/>
            <person name="Ichikawa N."/>
        </authorList>
    </citation>
    <scope>NUCLEOTIDE SEQUENCE [LARGE SCALE GENOMIC DNA]</scope>
    <source>
        <strain evidence="2 3">NBRC 106429</strain>
    </source>
</reference>
<sequence length="157" mass="17442">MKTKFPAMVAGAAFGALVILGATTGQAAAGDYRDGGHRYGGRGDFHWDDRYHGHDRYWGRRDWYGPRWYGPPRYRGPQIRLYVPPPVVYYPPYPVYPAPVPPPVVQLSSCQQTVGNGLIERYGPGSLVFSGDASEGTVTLDRQSFNYRCAGGQVNIW</sequence>
<keyword evidence="3" id="KW-1185">Reference proteome</keyword>
<accession>A0A512DJ00</accession>
<dbReference type="EMBL" id="BJYZ01000002">
    <property type="protein sequence ID" value="GEO36467.1"/>
    <property type="molecule type" value="Genomic_DNA"/>
</dbReference>
<gene>
    <name evidence="2" type="ORF">SAE02_06150</name>
</gene>
<dbReference type="AlphaFoldDB" id="A0A512DJ00"/>
<proteinExistence type="predicted"/>